<evidence type="ECO:0000313" key="5">
    <source>
        <dbReference type="Proteomes" id="UP001064971"/>
    </source>
</evidence>
<dbReference type="Gene3D" id="2.40.10.120">
    <property type="match status" value="1"/>
</dbReference>
<dbReference type="InterPro" id="IPR001478">
    <property type="entry name" value="PDZ"/>
</dbReference>
<protein>
    <submittedName>
        <fullName evidence="4">Serine protease</fullName>
    </submittedName>
</protein>
<dbReference type="SUPFAM" id="SSF50156">
    <property type="entry name" value="PDZ domain-like"/>
    <property type="match status" value="1"/>
</dbReference>
<dbReference type="GO" id="GO:0008233">
    <property type="term" value="F:peptidase activity"/>
    <property type="evidence" value="ECO:0007669"/>
    <property type="project" value="UniProtKB-KW"/>
</dbReference>
<feature type="domain" description="PDZ" evidence="3">
    <location>
        <begin position="188"/>
        <end position="273"/>
    </location>
</feature>
<evidence type="ECO:0000313" key="4">
    <source>
        <dbReference type="EMBL" id="BDP43319.1"/>
    </source>
</evidence>
<dbReference type="InterPro" id="IPR036034">
    <property type="entry name" value="PDZ_sf"/>
</dbReference>
<dbReference type="Gene3D" id="2.30.42.10">
    <property type="match status" value="1"/>
</dbReference>
<dbReference type="EMBL" id="AP026561">
    <property type="protein sequence ID" value="BDP43319.1"/>
    <property type="molecule type" value="Genomic_DNA"/>
</dbReference>
<organism evidence="4 5">
    <name type="scientific">Deinococcus aetherius</name>
    <dbReference type="NCBI Taxonomy" id="200252"/>
    <lineage>
        <taxon>Bacteria</taxon>
        <taxon>Thermotogati</taxon>
        <taxon>Deinococcota</taxon>
        <taxon>Deinococci</taxon>
        <taxon>Deinococcales</taxon>
        <taxon>Deinococcaceae</taxon>
        <taxon>Deinococcus</taxon>
    </lineage>
</organism>
<dbReference type="PANTHER" id="PTHR43343">
    <property type="entry name" value="PEPTIDASE S12"/>
    <property type="match status" value="1"/>
</dbReference>
<proteinExistence type="predicted"/>
<dbReference type="GO" id="GO:0006508">
    <property type="term" value="P:proteolysis"/>
    <property type="evidence" value="ECO:0007669"/>
    <property type="project" value="UniProtKB-KW"/>
</dbReference>
<dbReference type="Pfam" id="PF13180">
    <property type="entry name" value="PDZ_2"/>
    <property type="match status" value="1"/>
</dbReference>
<keyword evidence="4" id="KW-0614">Plasmid</keyword>
<gene>
    <name evidence="4" type="ORF">DAETH_32880</name>
</gene>
<evidence type="ECO:0000256" key="2">
    <source>
        <dbReference type="ARBA" id="ARBA00022801"/>
    </source>
</evidence>
<dbReference type="Proteomes" id="UP001064971">
    <property type="component" value="Plasmid pDAETH-1"/>
</dbReference>
<sequence length="290" mass="30777">MVSAYHVIFGAKNLSALTLDKKRYPVEVVGYDDRADLALLHVNLPASLPSLPLATVRPTVGELTLTIGNGNGEFLQAKTGRVTTLETTSGRPDFPASVMQLDTQILPGDGGGPIITARGEVVGVVSFLAVSGGQSRRVTAYAVPLMQNDARLAELRRGVKRDAPSSGVDLKLLPPLATEAYALPAEKFVEFSQRSKLDLGTTPGAFFTQVAPGSPAARAGLQPLQFDRKGKRTAGDIVTAVNGQRVVNFSDFLSAVYRYQPGEVITLTVLRAGRPLEVKLTLVARAQAGN</sequence>
<dbReference type="PROSITE" id="PS50106">
    <property type="entry name" value="PDZ"/>
    <property type="match status" value="1"/>
</dbReference>
<dbReference type="InterPro" id="IPR009003">
    <property type="entry name" value="Peptidase_S1_PA"/>
</dbReference>
<dbReference type="SMART" id="SM00228">
    <property type="entry name" value="PDZ"/>
    <property type="match status" value="1"/>
</dbReference>
<keyword evidence="2" id="KW-0378">Hydrolase</keyword>
<dbReference type="Pfam" id="PF13365">
    <property type="entry name" value="Trypsin_2"/>
    <property type="match status" value="1"/>
</dbReference>
<dbReference type="InterPro" id="IPR051201">
    <property type="entry name" value="Chloro_Bact_Ser_Proteases"/>
</dbReference>
<evidence type="ECO:0000256" key="1">
    <source>
        <dbReference type="ARBA" id="ARBA00022670"/>
    </source>
</evidence>
<dbReference type="InterPro" id="IPR001940">
    <property type="entry name" value="Peptidase_S1C"/>
</dbReference>
<dbReference type="SUPFAM" id="SSF50494">
    <property type="entry name" value="Trypsin-like serine proteases"/>
    <property type="match status" value="1"/>
</dbReference>
<accession>A0ABN6RN83</accession>
<evidence type="ECO:0000259" key="3">
    <source>
        <dbReference type="PROSITE" id="PS50106"/>
    </source>
</evidence>
<dbReference type="PANTHER" id="PTHR43343:SF3">
    <property type="entry name" value="PROTEASE DO-LIKE 8, CHLOROPLASTIC"/>
    <property type="match status" value="1"/>
</dbReference>
<geneLocation type="plasmid" evidence="4 5">
    <name>pDAETH-1</name>
</geneLocation>
<reference evidence="4" key="1">
    <citation type="submission" date="2022-07" db="EMBL/GenBank/DDBJ databases">
        <title>Complete Genome Sequence of the Radioresistant Bacterium Deinococcus aetherius ST0316, Isolated from the Air Dust collected in Lower Stratosphere above Japan.</title>
        <authorList>
            <person name="Satoh K."/>
            <person name="Hagiwara K."/>
            <person name="Katsumata K."/>
            <person name="Kubo A."/>
            <person name="Yokobori S."/>
            <person name="Yamagishi A."/>
            <person name="Oono Y."/>
            <person name="Narumi I."/>
        </authorList>
    </citation>
    <scope>NUCLEOTIDE SEQUENCE</scope>
    <source>
        <strain evidence="4">ST0316</strain>
        <plasmid evidence="4">pDAETH-1</plasmid>
    </source>
</reference>
<name>A0ABN6RN83_9DEIO</name>
<keyword evidence="1 4" id="KW-0645">Protease</keyword>
<dbReference type="PRINTS" id="PR00834">
    <property type="entry name" value="PROTEASES2C"/>
</dbReference>
<keyword evidence="5" id="KW-1185">Reference proteome</keyword>